<dbReference type="GO" id="GO:0003998">
    <property type="term" value="F:acylphosphatase activity"/>
    <property type="evidence" value="ECO:0007669"/>
    <property type="project" value="InterPro"/>
</dbReference>
<accession>A0A0F9IIT6</accession>
<name>A0A0F9IIT6_9ZZZZ</name>
<proteinExistence type="predicted"/>
<organism evidence="2">
    <name type="scientific">marine sediment metagenome</name>
    <dbReference type="NCBI Taxonomy" id="412755"/>
    <lineage>
        <taxon>unclassified sequences</taxon>
        <taxon>metagenomes</taxon>
        <taxon>ecological metagenomes</taxon>
    </lineage>
</organism>
<evidence type="ECO:0000259" key="1">
    <source>
        <dbReference type="PROSITE" id="PS51160"/>
    </source>
</evidence>
<dbReference type="EMBL" id="LAZR01019109">
    <property type="protein sequence ID" value="KKL93730.1"/>
    <property type="molecule type" value="Genomic_DNA"/>
</dbReference>
<gene>
    <name evidence="2" type="ORF">LCGC14_1871750</name>
</gene>
<sequence>MGEPLAAVRAVVRGRVQGIGFRDYVLNRARFLGLSGYVRNLPDGRSVEVVAEGARPDLEQLLDYLREGPSISRIDAVDAEWREATGAYDGFGVGFARS</sequence>
<dbReference type="Pfam" id="PF00708">
    <property type="entry name" value="Acylphosphatase"/>
    <property type="match status" value="1"/>
</dbReference>
<dbReference type="InterPro" id="IPR001792">
    <property type="entry name" value="Acylphosphatase-like_dom"/>
</dbReference>
<dbReference type="PROSITE" id="PS51160">
    <property type="entry name" value="ACYLPHOSPHATASE_3"/>
    <property type="match status" value="1"/>
</dbReference>
<dbReference type="InterPro" id="IPR036046">
    <property type="entry name" value="Acylphosphatase-like_dom_sf"/>
</dbReference>
<dbReference type="PANTHER" id="PTHR47268">
    <property type="entry name" value="ACYLPHOSPHATASE"/>
    <property type="match status" value="1"/>
</dbReference>
<dbReference type="SUPFAM" id="SSF54975">
    <property type="entry name" value="Acylphosphatase/BLUF domain-like"/>
    <property type="match status" value="1"/>
</dbReference>
<dbReference type="AlphaFoldDB" id="A0A0F9IIT6"/>
<feature type="domain" description="Acylphosphatase-like" evidence="1">
    <location>
        <begin position="7"/>
        <end position="95"/>
    </location>
</feature>
<dbReference type="Gene3D" id="3.30.70.100">
    <property type="match status" value="1"/>
</dbReference>
<dbReference type="InterPro" id="IPR020456">
    <property type="entry name" value="Acylphosphatase"/>
</dbReference>
<comment type="caution">
    <text evidence="2">The sequence shown here is derived from an EMBL/GenBank/DDBJ whole genome shotgun (WGS) entry which is preliminary data.</text>
</comment>
<evidence type="ECO:0000313" key="2">
    <source>
        <dbReference type="EMBL" id="KKL93730.1"/>
    </source>
</evidence>
<reference evidence="2" key="1">
    <citation type="journal article" date="2015" name="Nature">
        <title>Complex archaea that bridge the gap between prokaryotes and eukaryotes.</title>
        <authorList>
            <person name="Spang A."/>
            <person name="Saw J.H."/>
            <person name="Jorgensen S.L."/>
            <person name="Zaremba-Niedzwiedzka K."/>
            <person name="Martijn J."/>
            <person name="Lind A.E."/>
            <person name="van Eijk R."/>
            <person name="Schleper C."/>
            <person name="Guy L."/>
            <person name="Ettema T.J."/>
        </authorList>
    </citation>
    <scope>NUCLEOTIDE SEQUENCE</scope>
</reference>
<dbReference type="PANTHER" id="PTHR47268:SF4">
    <property type="entry name" value="ACYLPHOSPHATASE"/>
    <property type="match status" value="1"/>
</dbReference>
<protein>
    <recommendedName>
        <fullName evidence="1">Acylphosphatase-like domain-containing protein</fullName>
    </recommendedName>
</protein>